<feature type="signal peptide" evidence="2">
    <location>
        <begin position="1"/>
        <end position="20"/>
    </location>
</feature>
<feature type="compositionally biased region" description="Pro residues" evidence="1">
    <location>
        <begin position="31"/>
        <end position="41"/>
    </location>
</feature>
<organism evidence="3 4">
    <name type="scientific">Belnapia mucosa</name>
    <dbReference type="NCBI Taxonomy" id="2804532"/>
    <lineage>
        <taxon>Bacteria</taxon>
        <taxon>Pseudomonadati</taxon>
        <taxon>Pseudomonadota</taxon>
        <taxon>Alphaproteobacteria</taxon>
        <taxon>Acetobacterales</taxon>
        <taxon>Roseomonadaceae</taxon>
        <taxon>Belnapia</taxon>
    </lineage>
</organism>
<evidence type="ECO:0008006" key="5">
    <source>
        <dbReference type="Google" id="ProtNLM"/>
    </source>
</evidence>
<feature type="region of interest" description="Disordered" evidence="1">
    <location>
        <begin position="20"/>
        <end position="70"/>
    </location>
</feature>
<dbReference type="RefSeq" id="WP_236033341.1">
    <property type="nucleotide sequence ID" value="NZ_JAEUXJ010000001.1"/>
</dbReference>
<evidence type="ECO:0000256" key="1">
    <source>
        <dbReference type="SAM" id="MobiDB-lite"/>
    </source>
</evidence>
<reference evidence="3 4" key="1">
    <citation type="submission" date="2021-01" db="EMBL/GenBank/DDBJ databases">
        <title>Belnapia mucosa sp. nov. and Belnapia arida sp. nov., isolated from the Tabernas Desert (Almeria, Spain).</title>
        <authorList>
            <person name="Molina-Menor E."/>
            <person name="Vidal-Verdu A."/>
            <person name="Calonge A."/>
            <person name="Satari L."/>
            <person name="Pereto Magraner J."/>
            <person name="Porcar Miralles M."/>
        </authorList>
    </citation>
    <scope>NUCLEOTIDE SEQUENCE [LARGE SCALE GENOMIC DNA]</scope>
    <source>
        <strain evidence="3 4">T6</strain>
    </source>
</reference>
<dbReference type="Proteomes" id="UP000606490">
    <property type="component" value="Unassembled WGS sequence"/>
</dbReference>
<feature type="chain" id="PRO_5046109775" description="OmpA-like domain-containing protein" evidence="2">
    <location>
        <begin position="21"/>
        <end position="176"/>
    </location>
</feature>
<keyword evidence="4" id="KW-1185">Reference proteome</keyword>
<name>A0ABS1V148_9PROT</name>
<proteinExistence type="predicted"/>
<evidence type="ECO:0000313" key="4">
    <source>
        <dbReference type="Proteomes" id="UP000606490"/>
    </source>
</evidence>
<evidence type="ECO:0000256" key="2">
    <source>
        <dbReference type="SAM" id="SignalP"/>
    </source>
</evidence>
<dbReference type="Gene3D" id="3.30.1330.60">
    <property type="entry name" value="OmpA-like domain"/>
    <property type="match status" value="1"/>
</dbReference>
<sequence length="176" mass="17770">MTLRPIAFLLLAALALPAAAQPGPAEDDAMPAPPAATPPDPADLNARSAPPARLALPPALPGLPEGMEARPDGSLRLRFPNGAEAVPPATSPALAELGRRLAALPAGRVTLVAQASGPVADISSARRLSLARAIAVKEALAAGGLPPTRIDIRPMGRTADAVDAVDVQPPLAEAKR</sequence>
<gene>
    <name evidence="3" type="ORF">JMJ55_03620</name>
</gene>
<protein>
    <recommendedName>
        <fullName evidence="5">OmpA-like domain-containing protein</fullName>
    </recommendedName>
</protein>
<dbReference type="EMBL" id="JAEUXJ010000001">
    <property type="protein sequence ID" value="MBL6454399.1"/>
    <property type="molecule type" value="Genomic_DNA"/>
</dbReference>
<accession>A0ABS1V148</accession>
<keyword evidence="2" id="KW-0732">Signal</keyword>
<dbReference type="SUPFAM" id="SSF103088">
    <property type="entry name" value="OmpA-like"/>
    <property type="match status" value="1"/>
</dbReference>
<evidence type="ECO:0000313" key="3">
    <source>
        <dbReference type="EMBL" id="MBL6454399.1"/>
    </source>
</evidence>
<comment type="caution">
    <text evidence="3">The sequence shown here is derived from an EMBL/GenBank/DDBJ whole genome shotgun (WGS) entry which is preliminary data.</text>
</comment>
<dbReference type="InterPro" id="IPR036737">
    <property type="entry name" value="OmpA-like_sf"/>
</dbReference>